<protein>
    <submittedName>
        <fullName evidence="6">Hsp70 protein</fullName>
    </submittedName>
</protein>
<feature type="region of interest" description="Disordered" evidence="4">
    <location>
        <begin position="457"/>
        <end position="487"/>
    </location>
</feature>
<dbReference type="InterPro" id="IPR013126">
    <property type="entry name" value="Hsp_70_fam"/>
</dbReference>
<feature type="compositionally biased region" description="Pro residues" evidence="4">
    <location>
        <begin position="473"/>
        <end position="485"/>
    </location>
</feature>
<evidence type="ECO:0000256" key="3">
    <source>
        <dbReference type="ARBA" id="ARBA00023186"/>
    </source>
</evidence>
<comment type="caution">
    <text evidence="6">The sequence shown here is derived from an EMBL/GenBank/DDBJ whole genome shotgun (WGS) entry which is preliminary data.</text>
</comment>
<organism evidence="6">
    <name type="scientific">Nocardia globerula</name>
    <dbReference type="NCBI Taxonomy" id="1818"/>
    <lineage>
        <taxon>Bacteria</taxon>
        <taxon>Bacillati</taxon>
        <taxon>Actinomycetota</taxon>
        <taxon>Actinomycetes</taxon>
        <taxon>Mycobacteriales</taxon>
        <taxon>Nocardiaceae</taxon>
        <taxon>Nocardia</taxon>
    </lineage>
</organism>
<feature type="transmembrane region" description="Helical" evidence="5">
    <location>
        <begin position="419"/>
        <end position="439"/>
    </location>
</feature>
<feature type="compositionally biased region" description="Low complexity" evidence="4">
    <location>
        <begin position="457"/>
        <end position="472"/>
    </location>
</feature>
<dbReference type="Gene3D" id="3.90.640.10">
    <property type="entry name" value="Actin, Chain A, domain 4"/>
    <property type="match status" value="1"/>
</dbReference>
<accession>A0A652YVQ3</accession>
<name>A0A652YVQ3_NOCGL</name>
<evidence type="ECO:0000256" key="5">
    <source>
        <dbReference type="SAM" id="Phobius"/>
    </source>
</evidence>
<dbReference type="SUPFAM" id="SSF53067">
    <property type="entry name" value="Actin-like ATPase domain"/>
    <property type="match status" value="1"/>
</dbReference>
<keyword evidence="5" id="KW-0812">Transmembrane</keyword>
<feature type="region of interest" description="Disordered" evidence="4">
    <location>
        <begin position="333"/>
        <end position="372"/>
    </location>
</feature>
<dbReference type="GO" id="GO:0005524">
    <property type="term" value="F:ATP binding"/>
    <property type="evidence" value="ECO:0007669"/>
    <property type="project" value="UniProtKB-KW"/>
</dbReference>
<proteinExistence type="predicted"/>
<reference evidence="6" key="1">
    <citation type="submission" date="2019-07" db="EMBL/GenBank/DDBJ databases">
        <title>Genomic Encyclopedia of Type Strains, Phase IV (KMG-IV): sequencing the most valuable type-strain genomes for metagenomic binning, comparative biology and taxonomic classification.</title>
        <authorList>
            <person name="Goeker M."/>
        </authorList>
    </citation>
    <scope>NUCLEOTIDE SEQUENCE</scope>
    <source>
        <strain evidence="6">DSM 44596</strain>
    </source>
</reference>
<sequence length="532" mass="54681">MNLVLGVTVGASAVRLARPGAPEHGGPVFRSRAIVRGHETPEDVAADSIRVALAEFAGQDNSVAVVYRDQSQAGALSQALDRGRIDNYRLIPESAAILRMLEEPGTLGAQNTLVVIDLGATGATVDVLDRTTGATVVTARSSQVSGDQFDALVYLDQTERRRIATPTDPEGIAELQARSQLAKEQLSTRSAVCLPGPGGLLLLSREVFDSLVAPSVEALAREVREVVATSGRRPDSVLLIGGGARVPIIRTVLERWIEIPVIAPEQPDLLATQGAALLAGGAPRREPVAAPAVTVAAPAVAPIFAPYPINTPAVAPAPVQAFAHGGLATMTGPGPAPASADLHAPAHAQVAPAPESVPTQAQPAADYDSDESDVKEPVMVDAQAYSAVHEDVSGGQPTWLATTSHDETTTPESGRQFRFAGLGAGVVAAIVIVGLGMGYGGKVFGDSGEAGPVATEVTTTQTPSTTVPTTTTTPPPTTTTEPPPVTEEAPVYEAPYEAPYVPPAPAPAPPPALYIPGLPPILLPVLPPIPGL</sequence>
<dbReference type="GO" id="GO:0140662">
    <property type="term" value="F:ATP-dependent protein folding chaperone"/>
    <property type="evidence" value="ECO:0007669"/>
    <property type="project" value="InterPro"/>
</dbReference>
<dbReference type="PANTHER" id="PTHR42749:SF1">
    <property type="entry name" value="CELL SHAPE-DETERMINING PROTEIN MREB"/>
    <property type="match status" value="1"/>
</dbReference>
<keyword evidence="5" id="KW-0472">Membrane</keyword>
<dbReference type="InterPro" id="IPR043129">
    <property type="entry name" value="ATPase_NBD"/>
</dbReference>
<dbReference type="Gene3D" id="3.30.420.40">
    <property type="match status" value="2"/>
</dbReference>
<keyword evidence="3" id="KW-0143">Chaperone</keyword>
<dbReference type="Pfam" id="PF00012">
    <property type="entry name" value="HSP70"/>
    <property type="match status" value="1"/>
</dbReference>
<dbReference type="AlphaFoldDB" id="A0A652YVQ3"/>
<gene>
    <name evidence="6" type="ORF">FNL38_10172</name>
</gene>
<dbReference type="EMBL" id="VNIQ01000001">
    <property type="protein sequence ID" value="TYQ07707.1"/>
    <property type="molecule type" value="Genomic_DNA"/>
</dbReference>
<evidence type="ECO:0000256" key="4">
    <source>
        <dbReference type="SAM" id="MobiDB-lite"/>
    </source>
</evidence>
<dbReference type="PANTHER" id="PTHR42749">
    <property type="entry name" value="CELL SHAPE-DETERMINING PROTEIN MREB"/>
    <property type="match status" value="1"/>
</dbReference>
<keyword evidence="5" id="KW-1133">Transmembrane helix</keyword>
<evidence type="ECO:0000256" key="2">
    <source>
        <dbReference type="ARBA" id="ARBA00022840"/>
    </source>
</evidence>
<keyword evidence="1" id="KW-0547">Nucleotide-binding</keyword>
<keyword evidence="2" id="KW-0067">ATP-binding</keyword>
<evidence type="ECO:0000313" key="6">
    <source>
        <dbReference type="EMBL" id="TYQ07707.1"/>
    </source>
</evidence>
<evidence type="ECO:0000256" key="1">
    <source>
        <dbReference type="ARBA" id="ARBA00022741"/>
    </source>
</evidence>
<feature type="compositionally biased region" description="Low complexity" evidence="4">
    <location>
        <begin position="343"/>
        <end position="354"/>
    </location>
</feature>